<accession>A0ABS7G1R3</accession>
<organism evidence="1 2">
    <name type="scientific">Actinomadura parmotrematis</name>
    <dbReference type="NCBI Taxonomy" id="2864039"/>
    <lineage>
        <taxon>Bacteria</taxon>
        <taxon>Bacillati</taxon>
        <taxon>Actinomycetota</taxon>
        <taxon>Actinomycetes</taxon>
        <taxon>Streptosporangiales</taxon>
        <taxon>Thermomonosporaceae</taxon>
        <taxon>Actinomadura</taxon>
    </lineage>
</organism>
<comment type="caution">
    <text evidence="1">The sequence shown here is derived from an EMBL/GenBank/DDBJ whole genome shotgun (WGS) entry which is preliminary data.</text>
</comment>
<dbReference type="RefSeq" id="WP_220169887.1">
    <property type="nucleotide sequence ID" value="NZ_JAIBOA010000025.1"/>
</dbReference>
<sequence length="326" mass="34313">MRTWPDVHADLRARPAEFGRIAAARYPGLPRAAGTSLLTRPEWTPAGPVPLEAVRLEWEPDPAPPAVADPPDGLPDGHRTYAEARAALDRPAVFEDRPAYRLLAADLRAGGGVLRFGPGRYFDAVNVGQSAAHELAAGGRAVRDRVGDPRDLARRPAVLAISTLAVTASGRCALHWRDPAKVAHAGGLWQVVPVGVFQPPSPLDLWSNLVREAGEELLGNPEGEDPVLHAAMTRARDAGRVRVWCLGLGVDPLTFATDLLTVAVFDDAAFAELFGDLAATGAAANDEGTVRLVPLGGAAPGPMQPAGAAVLALARRHRRPLGITPG</sequence>
<dbReference type="EMBL" id="JAIBOA010000025">
    <property type="protein sequence ID" value="MBW8486652.1"/>
    <property type="molecule type" value="Genomic_DNA"/>
</dbReference>
<keyword evidence="2" id="KW-1185">Reference proteome</keyword>
<reference evidence="1 2" key="1">
    <citation type="submission" date="2021-07" db="EMBL/GenBank/DDBJ databases">
        <title>Actinomadura sp. PM05-2 isolated from lichen.</title>
        <authorList>
            <person name="Somphong A."/>
            <person name="Phongsopitanun W."/>
            <person name="Tanasupawat S."/>
            <person name="Peongsungnone V."/>
        </authorList>
    </citation>
    <scope>NUCLEOTIDE SEQUENCE [LARGE SCALE GENOMIC DNA]</scope>
    <source>
        <strain evidence="1 2">PM05-2</strain>
    </source>
</reference>
<protein>
    <recommendedName>
        <fullName evidence="3">Transcriptional regulator</fullName>
    </recommendedName>
</protein>
<gene>
    <name evidence="1" type="ORF">K1Y72_30090</name>
</gene>
<evidence type="ECO:0000313" key="2">
    <source>
        <dbReference type="Proteomes" id="UP000774570"/>
    </source>
</evidence>
<evidence type="ECO:0008006" key="3">
    <source>
        <dbReference type="Google" id="ProtNLM"/>
    </source>
</evidence>
<name>A0ABS7G1R3_9ACTN</name>
<evidence type="ECO:0000313" key="1">
    <source>
        <dbReference type="EMBL" id="MBW8486652.1"/>
    </source>
</evidence>
<proteinExistence type="predicted"/>
<dbReference type="Proteomes" id="UP000774570">
    <property type="component" value="Unassembled WGS sequence"/>
</dbReference>